<accession>A0ABT6C6W6</accession>
<comment type="caution">
    <text evidence="2">The sequence shown here is derived from an EMBL/GenBank/DDBJ whole genome shotgun (WGS) entry which is preliminary data.</text>
</comment>
<feature type="coiled-coil region" evidence="1">
    <location>
        <begin position="169"/>
        <end position="196"/>
    </location>
</feature>
<organism evidence="2 3">
    <name type="scientific">Luteipulveratus flavus</name>
    <dbReference type="NCBI Taxonomy" id="3031728"/>
    <lineage>
        <taxon>Bacteria</taxon>
        <taxon>Bacillati</taxon>
        <taxon>Actinomycetota</taxon>
        <taxon>Actinomycetes</taxon>
        <taxon>Micrococcales</taxon>
        <taxon>Dermacoccaceae</taxon>
        <taxon>Luteipulveratus</taxon>
    </lineage>
</organism>
<name>A0ABT6C6W6_9MICO</name>
<gene>
    <name evidence="2" type="ORF">P4R38_10520</name>
</gene>
<sequence>MSDPLTDPLDHSVEGPDLQAMIGRLLAIPPDFLAGDVEAGPLVNDAVRLAGVRPAGDEAVRARGLGELALPERLALQVGAWMVAGPPLAPLLRTAPGEGRSYDGESVASALLSFAGLADAVPVARWTGEDPERHEEVVRALCRVLGLRPRGETHGVAEDRWVAVGSAARRAALRAAAEEQRKAEELARRLAEKRAQEAAAQYTHV</sequence>
<evidence type="ECO:0000313" key="2">
    <source>
        <dbReference type="EMBL" id="MDF8264678.1"/>
    </source>
</evidence>
<dbReference type="EMBL" id="JAROAV010000028">
    <property type="protein sequence ID" value="MDF8264678.1"/>
    <property type="molecule type" value="Genomic_DNA"/>
</dbReference>
<evidence type="ECO:0000256" key="1">
    <source>
        <dbReference type="SAM" id="Coils"/>
    </source>
</evidence>
<dbReference type="RefSeq" id="WP_277192095.1">
    <property type="nucleotide sequence ID" value="NZ_JAROAV010000028.1"/>
</dbReference>
<keyword evidence="3" id="KW-1185">Reference proteome</keyword>
<keyword evidence="1" id="KW-0175">Coiled coil</keyword>
<reference evidence="2 3" key="1">
    <citation type="submission" date="2023-03" db="EMBL/GenBank/DDBJ databases">
        <title>YIM 133296 draft genome.</title>
        <authorList>
            <person name="Xiong L."/>
        </authorList>
    </citation>
    <scope>NUCLEOTIDE SEQUENCE [LARGE SCALE GENOMIC DNA]</scope>
    <source>
        <strain evidence="2 3">YIM 133296</strain>
    </source>
</reference>
<proteinExistence type="predicted"/>
<dbReference type="Proteomes" id="UP001528912">
    <property type="component" value="Unassembled WGS sequence"/>
</dbReference>
<evidence type="ECO:0000313" key="3">
    <source>
        <dbReference type="Proteomes" id="UP001528912"/>
    </source>
</evidence>
<protein>
    <submittedName>
        <fullName evidence="2">Uncharacterized protein</fullName>
    </submittedName>
</protein>